<feature type="domain" description="SET" evidence="2">
    <location>
        <begin position="42"/>
        <end position="153"/>
    </location>
</feature>
<dbReference type="OrthoDB" id="59296at2759"/>
<dbReference type="Gene3D" id="2.170.270.10">
    <property type="entry name" value="SET domain"/>
    <property type="match status" value="1"/>
</dbReference>
<feature type="signal peptide" evidence="1">
    <location>
        <begin position="1"/>
        <end position="15"/>
    </location>
</feature>
<dbReference type="GO" id="GO:0005700">
    <property type="term" value="C:polytene chromosome"/>
    <property type="evidence" value="ECO:0007669"/>
    <property type="project" value="TreeGrafter"/>
</dbReference>
<dbReference type="PANTHER" id="PTHR46167:SF1">
    <property type="entry name" value="N-LYSINE METHYLTRANSFERASE KMT5A"/>
    <property type="match status" value="1"/>
</dbReference>
<dbReference type="GO" id="GO:0005634">
    <property type="term" value="C:nucleus"/>
    <property type="evidence" value="ECO:0007669"/>
    <property type="project" value="TreeGrafter"/>
</dbReference>
<dbReference type="Proteomes" id="UP000789595">
    <property type="component" value="Unassembled WGS sequence"/>
</dbReference>
<dbReference type="Pfam" id="PF00856">
    <property type="entry name" value="SET"/>
    <property type="match status" value="1"/>
</dbReference>
<dbReference type="GO" id="GO:0006357">
    <property type="term" value="P:regulation of transcription by RNA polymerase II"/>
    <property type="evidence" value="ECO:0007669"/>
    <property type="project" value="TreeGrafter"/>
</dbReference>
<evidence type="ECO:0000259" key="2">
    <source>
        <dbReference type="PROSITE" id="PS50280"/>
    </source>
</evidence>
<evidence type="ECO:0000313" key="4">
    <source>
        <dbReference type="Proteomes" id="UP000789595"/>
    </source>
</evidence>
<comment type="caution">
    <text evidence="3">The sequence shown here is derived from an EMBL/GenBank/DDBJ whole genome shotgun (WGS) entry which is preliminary data.</text>
</comment>
<keyword evidence="1" id="KW-0732">Signal</keyword>
<dbReference type="GO" id="GO:0042799">
    <property type="term" value="F:histone H4K20 methyltransferase activity"/>
    <property type="evidence" value="ECO:0007669"/>
    <property type="project" value="TreeGrafter"/>
</dbReference>
<accession>A0A8J2SIA4</accession>
<keyword evidence="4" id="KW-1185">Reference proteome</keyword>
<feature type="chain" id="PRO_5035278157" description="SET domain-containing protein" evidence="1">
    <location>
        <begin position="16"/>
        <end position="315"/>
    </location>
</feature>
<organism evidence="3 4">
    <name type="scientific">Pelagomonas calceolata</name>
    <dbReference type="NCBI Taxonomy" id="35677"/>
    <lineage>
        <taxon>Eukaryota</taxon>
        <taxon>Sar</taxon>
        <taxon>Stramenopiles</taxon>
        <taxon>Ochrophyta</taxon>
        <taxon>Pelagophyceae</taxon>
        <taxon>Pelagomonadales</taxon>
        <taxon>Pelagomonadaceae</taxon>
        <taxon>Pelagomonas</taxon>
    </lineage>
</organism>
<dbReference type="SUPFAM" id="SSF82199">
    <property type="entry name" value="SET domain"/>
    <property type="match status" value="1"/>
</dbReference>
<gene>
    <name evidence="3" type="ORF">PECAL_3P12820</name>
</gene>
<dbReference type="InterPro" id="IPR046341">
    <property type="entry name" value="SET_dom_sf"/>
</dbReference>
<protein>
    <recommendedName>
        <fullName evidence="2">SET domain-containing protein</fullName>
    </recommendedName>
</protein>
<dbReference type="AlphaFoldDB" id="A0A8J2SIA4"/>
<proteinExistence type="predicted"/>
<dbReference type="PANTHER" id="PTHR46167">
    <property type="entry name" value="N-LYSINE METHYLTRANSFERASE KMT5A"/>
    <property type="match status" value="1"/>
</dbReference>
<name>A0A8J2SIA4_9STRA</name>
<sequence>MAHCRLLVILPAVHALQRPLVAARHKRAAVSAAEAVPGDCTSSITVLETKDRGLGVFATAPINNGTFLTDYVGKVVPSEELLRDHPDAEPEYAFRVDDALYIDAENSTHWSKRMNHNALAPNVDFEVTASPPRVRFATIRDVKKGEELTFDYGTEFWDGRSYSPDAATDGRVYASPTFCESVDLGVPLSEGALRDVLRARASRAEKVAALRRALDYFGISGEIEIQCDIWHASQDAVRLTEECGGCTDELWAFAKCGLKAAAEQQCGVPDCNFMFPDPGDDCNEGDCKKQCDSSDGAAATGLGFLTAAAAAVAAL</sequence>
<dbReference type="PROSITE" id="PS50280">
    <property type="entry name" value="SET"/>
    <property type="match status" value="1"/>
</dbReference>
<evidence type="ECO:0000256" key="1">
    <source>
        <dbReference type="SAM" id="SignalP"/>
    </source>
</evidence>
<reference evidence="3" key="1">
    <citation type="submission" date="2021-11" db="EMBL/GenBank/DDBJ databases">
        <authorList>
            <consortium name="Genoscope - CEA"/>
            <person name="William W."/>
        </authorList>
    </citation>
    <scope>NUCLEOTIDE SEQUENCE</scope>
</reference>
<evidence type="ECO:0000313" key="3">
    <source>
        <dbReference type="EMBL" id="CAH0371346.1"/>
    </source>
</evidence>
<dbReference type="InterPro" id="IPR051760">
    <property type="entry name" value="KMT5A"/>
</dbReference>
<dbReference type="InterPro" id="IPR001214">
    <property type="entry name" value="SET_dom"/>
</dbReference>
<dbReference type="EMBL" id="CAKKNE010000003">
    <property type="protein sequence ID" value="CAH0371346.1"/>
    <property type="molecule type" value="Genomic_DNA"/>
</dbReference>
<dbReference type="SMART" id="SM00317">
    <property type="entry name" value="SET"/>
    <property type="match status" value="1"/>
</dbReference>